<dbReference type="PANTHER" id="PTHR37691">
    <property type="entry name" value="BLR3518 PROTEIN"/>
    <property type="match status" value="1"/>
</dbReference>
<proteinExistence type="predicted"/>
<reference evidence="2 3" key="1">
    <citation type="submission" date="2019-08" db="EMBL/GenBank/DDBJ databases">
        <title>Complete genome sequence of Terriglobus albidus strain ORNL.</title>
        <authorList>
            <person name="Podar M."/>
        </authorList>
    </citation>
    <scope>NUCLEOTIDE SEQUENCE [LARGE SCALE GENOMIC DNA]</scope>
    <source>
        <strain evidence="2 3">ORNL</strain>
    </source>
</reference>
<dbReference type="Gene3D" id="3.40.1260.10">
    <property type="entry name" value="DsrEFH-like"/>
    <property type="match status" value="1"/>
</dbReference>
<name>A0A5B9E7R0_9BACT</name>
<keyword evidence="1" id="KW-0732">Signal</keyword>
<sequence>MTRRSWIFRLSSLLLIPAALIAQQPATPQNQPTQRILIHVHSDQPADWQAALKKANDLMASSAKPYDTRVEILATGDGLKLIDKKSALGNDVTSAVGKDVSFVACHASMRSNKMTDDQLQTGVGTVPSGGREIAARKAEGWTVMDDKSLK</sequence>
<keyword evidence="3" id="KW-1185">Reference proteome</keyword>
<evidence type="ECO:0000256" key="1">
    <source>
        <dbReference type="SAM" id="SignalP"/>
    </source>
</evidence>
<feature type="signal peptide" evidence="1">
    <location>
        <begin position="1"/>
        <end position="21"/>
    </location>
</feature>
<accession>A0A5B9E7R0</accession>
<dbReference type="InterPro" id="IPR003787">
    <property type="entry name" value="Sulphur_relay_DsrE/F-like"/>
</dbReference>
<dbReference type="SUPFAM" id="SSF75169">
    <property type="entry name" value="DsrEFH-like"/>
    <property type="match status" value="1"/>
</dbReference>
<dbReference type="PANTHER" id="PTHR37691:SF1">
    <property type="entry name" value="BLR3518 PROTEIN"/>
    <property type="match status" value="1"/>
</dbReference>
<evidence type="ECO:0000313" key="2">
    <source>
        <dbReference type="EMBL" id="QEE26650.1"/>
    </source>
</evidence>
<dbReference type="Pfam" id="PF02635">
    <property type="entry name" value="DsrE"/>
    <property type="match status" value="1"/>
</dbReference>
<gene>
    <name evidence="2" type="ORF">FTW19_00685</name>
</gene>
<protein>
    <submittedName>
        <fullName evidence="2">Sulfur reduction protein DsrE</fullName>
    </submittedName>
</protein>
<feature type="chain" id="PRO_5022971407" evidence="1">
    <location>
        <begin position="22"/>
        <end position="150"/>
    </location>
</feature>
<dbReference type="OrthoDB" id="118472at2"/>
<dbReference type="RefSeq" id="WP_147645788.1">
    <property type="nucleotide sequence ID" value="NZ_CP042806.1"/>
</dbReference>
<evidence type="ECO:0000313" key="3">
    <source>
        <dbReference type="Proteomes" id="UP000321820"/>
    </source>
</evidence>
<organism evidence="2 3">
    <name type="scientific">Terriglobus albidus</name>
    <dbReference type="NCBI Taxonomy" id="1592106"/>
    <lineage>
        <taxon>Bacteria</taxon>
        <taxon>Pseudomonadati</taxon>
        <taxon>Acidobacteriota</taxon>
        <taxon>Terriglobia</taxon>
        <taxon>Terriglobales</taxon>
        <taxon>Acidobacteriaceae</taxon>
        <taxon>Terriglobus</taxon>
    </lineage>
</organism>
<dbReference type="KEGG" id="talb:FTW19_00685"/>
<dbReference type="AlphaFoldDB" id="A0A5B9E7R0"/>
<dbReference type="EMBL" id="CP042806">
    <property type="protein sequence ID" value="QEE26650.1"/>
    <property type="molecule type" value="Genomic_DNA"/>
</dbReference>
<dbReference type="InterPro" id="IPR027396">
    <property type="entry name" value="DsrEFH-like"/>
</dbReference>
<dbReference type="Proteomes" id="UP000321820">
    <property type="component" value="Chromosome"/>
</dbReference>